<keyword evidence="3" id="KW-0238">DNA-binding</keyword>
<sequence length="557" mass="65647">MNYTLIKCVNNICFNFIFLIIMNSISPKILTDLEIHNKVIPHIDKTITIYGKAKFRDLFNIMYNNEQNLLRRRQIIQSILKKQKNVKKITIQLNKIKKYEDTVRWLFGTIGKEYKDLYFKREYFNTQDLLSTKNFLKTYSPSFIIIIYLLIFVVLKYYGLSIDIKSYIMGIYESYKMFIISILYLFMENINLISLLTNMFATFYVLYQLYTIYNSFDSSVVHYYKCSDFNKHINKIRNLINCVKEIYRLDKFFTIEKKLISDDIHEMDELYNDSKINKIGYNLLLKRDSQTHESKFNKMLQYIGLVDAFISISKLVMYHGYTFPLYDFTKESGPYINATGLWSPYINYSEQVKNNCELGSPNTIILTGPNTSGKSTYIRNVMLSILLSQTIGVTCCDYLQYTPFTHLFTYLDIPNVSRDKESLFEAELLRCMEYCTILEQLNENEYTFTILDELFTATNPKEGIASSFSVCEYLGKFKNSLNILTTHFMELTKLGYDQPKNFKNMKFTIIENPDGSFLRPYTLETGRSDQHIAIKLLKNKGYNNYIVDRAIEKLKEL</sequence>
<dbReference type="SUPFAM" id="SSF52540">
    <property type="entry name" value="P-loop containing nucleoside triphosphate hydrolases"/>
    <property type="match status" value="1"/>
</dbReference>
<dbReference type="Pfam" id="PF00488">
    <property type="entry name" value="MutS_V"/>
    <property type="match status" value="1"/>
</dbReference>
<protein>
    <submittedName>
        <fullName evidence="6">DNA mismatch repair protein mutS</fullName>
    </submittedName>
</protein>
<keyword evidence="1" id="KW-0547">Nucleotide-binding</keyword>
<dbReference type="InterPro" id="IPR045076">
    <property type="entry name" value="MutS"/>
</dbReference>
<organism evidence="6 7">
    <name type="scientific">Fadolivirus FV1/VV64</name>
    <dbReference type="NCBI Taxonomy" id="3070911"/>
    <lineage>
        <taxon>Viruses</taxon>
        <taxon>Varidnaviria</taxon>
        <taxon>Bamfordvirae</taxon>
        <taxon>Nucleocytoviricota</taxon>
        <taxon>Megaviricetes</taxon>
        <taxon>Imitervirales</taxon>
        <taxon>Mimiviridae</taxon>
        <taxon>Klosneuvirinae</taxon>
        <taxon>Fadolivirus</taxon>
        <taxon>Fadolivirus algeromassiliense</taxon>
    </lineage>
</organism>
<dbReference type="SMART" id="SM00534">
    <property type="entry name" value="MUTSac"/>
    <property type="match status" value="1"/>
</dbReference>
<dbReference type="PANTHER" id="PTHR11361:SF99">
    <property type="entry name" value="DNA MISMATCH REPAIR PROTEIN"/>
    <property type="match status" value="1"/>
</dbReference>
<evidence type="ECO:0000259" key="5">
    <source>
        <dbReference type="SMART" id="SM00534"/>
    </source>
</evidence>
<proteinExistence type="predicted"/>
<feature type="transmembrane region" description="Helical" evidence="4">
    <location>
        <begin position="178"/>
        <end position="207"/>
    </location>
</feature>
<keyword evidence="4" id="KW-0812">Transmembrane</keyword>
<dbReference type="GO" id="GO:0006298">
    <property type="term" value="P:mismatch repair"/>
    <property type="evidence" value="ECO:0007669"/>
    <property type="project" value="InterPro"/>
</dbReference>
<dbReference type="Gene3D" id="3.40.50.300">
    <property type="entry name" value="P-loop containing nucleotide triphosphate hydrolases"/>
    <property type="match status" value="1"/>
</dbReference>
<evidence type="ECO:0000256" key="3">
    <source>
        <dbReference type="ARBA" id="ARBA00023125"/>
    </source>
</evidence>
<keyword evidence="7" id="KW-1185">Reference proteome</keyword>
<reference evidence="6 7" key="1">
    <citation type="submission" date="2020-04" db="EMBL/GenBank/DDBJ databases">
        <title>Advantages and limits of metagenomic assembly and binning of a giant virus.</title>
        <authorList>
            <person name="Schulz F."/>
            <person name="Andreani J."/>
            <person name="Francis R."/>
            <person name="Boudjemaa H."/>
            <person name="Bou Khalil J.Y."/>
            <person name="Lee J."/>
            <person name="La Scola B."/>
            <person name="Woyke T."/>
        </authorList>
    </citation>
    <scope>NUCLEOTIDE SEQUENCE [LARGE SCALE GENOMIC DNA]</scope>
    <source>
        <strain evidence="6 7">FV1/VV64</strain>
    </source>
</reference>
<feature type="domain" description="DNA mismatch repair proteins mutS family" evidence="5">
    <location>
        <begin position="361"/>
        <end position="555"/>
    </location>
</feature>
<dbReference type="Proteomes" id="UP001162001">
    <property type="component" value="Segment"/>
</dbReference>
<accession>A0A7D3V5M4</accession>
<evidence type="ECO:0000256" key="2">
    <source>
        <dbReference type="ARBA" id="ARBA00022840"/>
    </source>
</evidence>
<dbReference type="InterPro" id="IPR027417">
    <property type="entry name" value="P-loop_NTPase"/>
</dbReference>
<dbReference type="GO" id="GO:0005524">
    <property type="term" value="F:ATP binding"/>
    <property type="evidence" value="ECO:0007669"/>
    <property type="project" value="UniProtKB-KW"/>
</dbReference>
<evidence type="ECO:0000313" key="7">
    <source>
        <dbReference type="Proteomes" id="UP001162001"/>
    </source>
</evidence>
<gene>
    <name evidence="6" type="ORF">Fadolivirus_1_797</name>
</gene>
<dbReference type="InterPro" id="IPR000432">
    <property type="entry name" value="DNA_mismatch_repair_MutS_C"/>
</dbReference>
<dbReference type="EMBL" id="MT418680">
    <property type="protein sequence ID" value="QKF94255.1"/>
    <property type="molecule type" value="Genomic_DNA"/>
</dbReference>
<name>A0A7D3V5M4_9VIRU</name>
<keyword evidence="2" id="KW-0067">ATP-binding</keyword>
<keyword evidence="4" id="KW-1133">Transmembrane helix</keyword>
<dbReference type="PANTHER" id="PTHR11361">
    <property type="entry name" value="DNA MISMATCH REPAIR PROTEIN MUTS FAMILY MEMBER"/>
    <property type="match status" value="1"/>
</dbReference>
<keyword evidence="4" id="KW-0472">Membrane</keyword>
<dbReference type="GO" id="GO:0140664">
    <property type="term" value="F:ATP-dependent DNA damage sensor activity"/>
    <property type="evidence" value="ECO:0007669"/>
    <property type="project" value="InterPro"/>
</dbReference>
<evidence type="ECO:0000313" key="6">
    <source>
        <dbReference type="EMBL" id="QKF94255.1"/>
    </source>
</evidence>
<dbReference type="GO" id="GO:0030983">
    <property type="term" value="F:mismatched DNA binding"/>
    <property type="evidence" value="ECO:0007669"/>
    <property type="project" value="InterPro"/>
</dbReference>
<feature type="transmembrane region" description="Helical" evidence="4">
    <location>
        <begin position="139"/>
        <end position="158"/>
    </location>
</feature>
<evidence type="ECO:0000256" key="4">
    <source>
        <dbReference type="SAM" id="Phobius"/>
    </source>
</evidence>
<feature type="transmembrane region" description="Helical" evidence="4">
    <location>
        <begin position="12"/>
        <end position="30"/>
    </location>
</feature>
<evidence type="ECO:0000256" key="1">
    <source>
        <dbReference type="ARBA" id="ARBA00022741"/>
    </source>
</evidence>